<dbReference type="SMART" id="SM00504">
    <property type="entry name" value="Ubox"/>
    <property type="match status" value="1"/>
</dbReference>
<comment type="function">
    <text evidence="2">Functions as an E3 ubiquitin ligase.</text>
</comment>
<dbReference type="Pfam" id="PF07714">
    <property type="entry name" value="PK_Tyr_Ser-Thr"/>
    <property type="match status" value="1"/>
</dbReference>
<dbReference type="Proteomes" id="UP000241394">
    <property type="component" value="Chromosome LG18"/>
</dbReference>
<evidence type="ECO:0000256" key="3">
    <source>
        <dbReference type="ARBA" id="ARBA00004906"/>
    </source>
</evidence>
<dbReference type="EMBL" id="NKQK01000018">
    <property type="protein sequence ID" value="PSS04360.1"/>
    <property type="molecule type" value="Genomic_DNA"/>
</dbReference>
<dbReference type="AlphaFoldDB" id="A0A2R6Q8X8"/>
<keyword evidence="10" id="KW-0418">Kinase</keyword>
<feature type="domain" description="U-box" evidence="9">
    <location>
        <begin position="374"/>
        <end position="445"/>
    </location>
</feature>
<evidence type="ECO:0000256" key="5">
    <source>
        <dbReference type="ARBA" id="ARBA00022679"/>
    </source>
</evidence>
<feature type="coiled-coil region" evidence="7">
    <location>
        <begin position="19"/>
        <end position="77"/>
    </location>
</feature>
<comment type="pathway">
    <text evidence="3">Protein modification; protein ubiquitination.</text>
</comment>
<evidence type="ECO:0000256" key="7">
    <source>
        <dbReference type="SAM" id="Coils"/>
    </source>
</evidence>
<dbReference type="Pfam" id="PF04564">
    <property type="entry name" value="U-box"/>
    <property type="match status" value="1"/>
</dbReference>
<dbReference type="InterPro" id="IPR011009">
    <property type="entry name" value="Kinase-like_dom_sf"/>
</dbReference>
<evidence type="ECO:0000256" key="1">
    <source>
        <dbReference type="ARBA" id="ARBA00000900"/>
    </source>
</evidence>
<dbReference type="InterPro" id="IPR003613">
    <property type="entry name" value="Ubox_domain"/>
</dbReference>
<dbReference type="InterPro" id="IPR001245">
    <property type="entry name" value="Ser-Thr/Tyr_kinase_cat_dom"/>
</dbReference>
<dbReference type="Gene3D" id="3.30.200.20">
    <property type="entry name" value="Phosphorylase Kinase, domain 1"/>
    <property type="match status" value="1"/>
</dbReference>
<dbReference type="PANTHER" id="PTHR45647:SF100">
    <property type="entry name" value="U-BOX DOMAIN-CONTAINING PROTEIN 33"/>
    <property type="match status" value="1"/>
</dbReference>
<sequence length="445" mass="50009">MSQQENHVMEHLCIALEGRSSLEMTVANSNQMIRELEQNMDSAVEQLEKYKKERDELQLERDDALKLAEEMRKKQEDTLNTLMPLYFSLSEIDQSLKIGEGGYRGFLRHTQVAIKMLDSQSLQGPSEFQQEVNFLIKLRHPNIVNLIGTCPEAFILVYECLPSGSLEDRLSCVDRTPPLSWQTQIRIAAELCAVLIFLHSCKPDSIVHGDLKPGNILLDANYVCKLGDFGIGRAITQNELSSNDTTLCRRTDPKGTFAYIDPEFVATGELTTKSDVYSFGIILLRLLTGRPAVGLPADVQNALTNKNLEDLLDDTAGDWPFVLAEQLACLALRCCETNRRGRPDLASDVWRVLEPMTISCGAPSFTVSPEEHRQIPSYFVCPILQDIMEDPHIAADGYTYELEALRGWLDSGHDTSPMTNVQLPNLIVVPNRALRSAIQEWLQNR</sequence>
<evidence type="ECO:0000313" key="11">
    <source>
        <dbReference type="Proteomes" id="UP000241394"/>
    </source>
</evidence>
<dbReference type="Gene3D" id="1.10.510.10">
    <property type="entry name" value="Transferase(Phosphotransferase) domain 1"/>
    <property type="match status" value="1"/>
</dbReference>
<feature type="domain" description="Protein kinase" evidence="8">
    <location>
        <begin position="92"/>
        <end position="357"/>
    </location>
</feature>
<evidence type="ECO:0000313" key="10">
    <source>
        <dbReference type="EMBL" id="PSS04360.1"/>
    </source>
</evidence>
<evidence type="ECO:0000256" key="6">
    <source>
        <dbReference type="ARBA" id="ARBA00022786"/>
    </source>
</evidence>
<dbReference type="SUPFAM" id="SSF57850">
    <property type="entry name" value="RING/U-box"/>
    <property type="match status" value="1"/>
</dbReference>
<dbReference type="UniPathway" id="UPA00143"/>
<reference evidence="10 11" key="1">
    <citation type="submission" date="2017-07" db="EMBL/GenBank/DDBJ databases">
        <title>An improved, manually edited Actinidia chinensis var. chinensis (kiwifruit) genome highlights the challenges associated with draft genomes and gene prediction in plants.</title>
        <authorList>
            <person name="Pilkington S."/>
            <person name="Crowhurst R."/>
            <person name="Hilario E."/>
            <person name="Nardozza S."/>
            <person name="Fraser L."/>
            <person name="Peng Y."/>
            <person name="Gunaseelan K."/>
            <person name="Simpson R."/>
            <person name="Tahir J."/>
            <person name="Deroles S."/>
            <person name="Templeton K."/>
            <person name="Luo Z."/>
            <person name="Davy M."/>
            <person name="Cheng C."/>
            <person name="Mcneilage M."/>
            <person name="Scaglione D."/>
            <person name="Liu Y."/>
            <person name="Zhang Q."/>
            <person name="Datson P."/>
            <person name="De Silva N."/>
            <person name="Gardiner S."/>
            <person name="Bassett H."/>
            <person name="Chagne D."/>
            <person name="Mccallum J."/>
            <person name="Dzierzon H."/>
            <person name="Deng C."/>
            <person name="Wang Y.-Y."/>
            <person name="Barron N."/>
            <person name="Manako K."/>
            <person name="Bowen J."/>
            <person name="Foster T."/>
            <person name="Erridge Z."/>
            <person name="Tiffin H."/>
            <person name="Waite C."/>
            <person name="Davies K."/>
            <person name="Grierson E."/>
            <person name="Laing W."/>
            <person name="Kirk R."/>
            <person name="Chen X."/>
            <person name="Wood M."/>
            <person name="Montefiori M."/>
            <person name="Brummell D."/>
            <person name="Schwinn K."/>
            <person name="Catanach A."/>
            <person name="Fullerton C."/>
            <person name="Li D."/>
            <person name="Meiyalaghan S."/>
            <person name="Nieuwenhuizen N."/>
            <person name="Read N."/>
            <person name="Prakash R."/>
            <person name="Hunter D."/>
            <person name="Zhang H."/>
            <person name="Mckenzie M."/>
            <person name="Knabel M."/>
            <person name="Harris A."/>
            <person name="Allan A."/>
            <person name="Chen A."/>
            <person name="Janssen B."/>
            <person name="Plunkett B."/>
            <person name="Dwamena C."/>
            <person name="Voogd C."/>
            <person name="Leif D."/>
            <person name="Lafferty D."/>
            <person name="Souleyre E."/>
            <person name="Varkonyi-Gasic E."/>
            <person name="Gambi F."/>
            <person name="Hanley J."/>
            <person name="Yao J.-L."/>
            <person name="Cheung J."/>
            <person name="David K."/>
            <person name="Warren B."/>
            <person name="Marsh K."/>
            <person name="Snowden K."/>
            <person name="Lin-Wang K."/>
            <person name="Brian L."/>
            <person name="Martinez-Sanchez M."/>
            <person name="Wang M."/>
            <person name="Ileperuma N."/>
            <person name="Macnee N."/>
            <person name="Campin R."/>
            <person name="Mcatee P."/>
            <person name="Drummond R."/>
            <person name="Espley R."/>
            <person name="Ireland H."/>
            <person name="Wu R."/>
            <person name="Atkinson R."/>
            <person name="Karunairetnam S."/>
            <person name="Bulley S."/>
            <person name="Chunkath S."/>
            <person name="Hanley Z."/>
            <person name="Storey R."/>
            <person name="Thrimawithana A."/>
            <person name="Thomson S."/>
            <person name="David C."/>
            <person name="Testolin R."/>
        </authorList>
    </citation>
    <scope>NUCLEOTIDE SEQUENCE [LARGE SCALE GENOMIC DNA]</scope>
    <source>
        <strain evidence="11">cv. Red5</strain>
        <tissue evidence="10">Young leaf</tissue>
    </source>
</reference>
<dbReference type="SUPFAM" id="SSF56112">
    <property type="entry name" value="Protein kinase-like (PK-like)"/>
    <property type="match status" value="1"/>
</dbReference>
<name>A0A2R6Q8X8_ACTCC</name>
<dbReference type="InterPro" id="IPR008271">
    <property type="entry name" value="Ser/Thr_kinase_AS"/>
</dbReference>
<dbReference type="CDD" id="cd16655">
    <property type="entry name" value="RING-Ubox_WDSUB1-like"/>
    <property type="match status" value="1"/>
</dbReference>
<dbReference type="SMART" id="SM00220">
    <property type="entry name" value="S_TKc"/>
    <property type="match status" value="1"/>
</dbReference>
<dbReference type="Gramene" id="PSS04360">
    <property type="protein sequence ID" value="PSS04360"/>
    <property type="gene ID" value="CEY00_Acc20210"/>
</dbReference>
<dbReference type="EC" id="2.3.2.27" evidence="4"/>
<dbReference type="OMA" id="RWNESAY"/>
<keyword evidence="11" id="KW-1185">Reference proteome</keyword>
<evidence type="ECO:0000259" key="9">
    <source>
        <dbReference type="PROSITE" id="PS51698"/>
    </source>
</evidence>
<comment type="caution">
    <text evidence="10">The sequence shown here is derived from an EMBL/GenBank/DDBJ whole genome shotgun (WGS) entry which is preliminary data.</text>
</comment>
<dbReference type="GO" id="GO:0016567">
    <property type="term" value="P:protein ubiquitination"/>
    <property type="evidence" value="ECO:0007669"/>
    <property type="project" value="UniProtKB-UniPathway"/>
</dbReference>
<protein>
    <recommendedName>
        <fullName evidence="4">RING-type E3 ubiquitin transferase</fullName>
        <ecNumber evidence="4">2.3.2.27</ecNumber>
    </recommendedName>
</protein>
<dbReference type="InterPro" id="IPR013083">
    <property type="entry name" value="Znf_RING/FYVE/PHD"/>
</dbReference>
<comment type="catalytic activity">
    <reaction evidence="1">
        <text>S-ubiquitinyl-[E2 ubiquitin-conjugating enzyme]-L-cysteine + [acceptor protein]-L-lysine = [E2 ubiquitin-conjugating enzyme]-L-cysteine + N(6)-ubiquitinyl-[acceptor protein]-L-lysine.</text>
        <dbReference type="EC" id="2.3.2.27"/>
    </reaction>
</comment>
<dbReference type="OrthoDB" id="4062651at2759"/>
<dbReference type="GO" id="GO:0061630">
    <property type="term" value="F:ubiquitin protein ligase activity"/>
    <property type="evidence" value="ECO:0007669"/>
    <property type="project" value="UniProtKB-EC"/>
</dbReference>
<keyword evidence="5" id="KW-0808">Transferase</keyword>
<dbReference type="InParanoid" id="A0A2R6Q8X8"/>
<accession>A0A2R6Q8X8</accession>
<dbReference type="GO" id="GO:0004672">
    <property type="term" value="F:protein kinase activity"/>
    <property type="evidence" value="ECO:0007669"/>
    <property type="project" value="InterPro"/>
</dbReference>
<keyword evidence="6" id="KW-0833">Ubl conjugation pathway</keyword>
<evidence type="ECO:0000259" key="8">
    <source>
        <dbReference type="PROSITE" id="PS50011"/>
    </source>
</evidence>
<dbReference type="STRING" id="1590841.A0A2R6Q8X8"/>
<dbReference type="PANTHER" id="PTHR45647">
    <property type="entry name" value="OS02G0152300 PROTEIN"/>
    <property type="match status" value="1"/>
</dbReference>
<evidence type="ECO:0000256" key="2">
    <source>
        <dbReference type="ARBA" id="ARBA00003861"/>
    </source>
</evidence>
<gene>
    <name evidence="10" type="ORF">CEY00_Acc20210</name>
</gene>
<organism evidence="10 11">
    <name type="scientific">Actinidia chinensis var. chinensis</name>
    <name type="common">Chinese soft-hair kiwi</name>
    <dbReference type="NCBI Taxonomy" id="1590841"/>
    <lineage>
        <taxon>Eukaryota</taxon>
        <taxon>Viridiplantae</taxon>
        <taxon>Streptophyta</taxon>
        <taxon>Embryophyta</taxon>
        <taxon>Tracheophyta</taxon>
        <taxon>Spermatophyta</taxon>
        <taxon>Magnoliopsida</taxon>
        <taxon>eudicotyledons</taxon>
        <taxon>Gunneridae</taxon>
        <taxon>Pentapetalae</taxon>
        <taxon>asterids</taxon>
        <taxon>Ericales</taxon>
        <taxon>Actinidiaceae</taxon>
        <taxon>Actinidia</taxon>
    </lineage>
</organism>
<evidence type="ECO:0000256" key="4">
    <source>
        <dbReference type="ARBA" id="ARBA00012483"/>
    </source>
</evidence>
<dbReference type="GO" id="GO:0005524">
    <property type="term" value="F:ATP binding"/>
    <property type="evidence" value="ECO:0007669"/>
    <property type="project" value="InterPro"/>
</dbReference>
<dbReference type="InterPro" id="IPR000719">
    <property type="entry name" value="Prot_kinase_dom"/>
</dbReference>
<dbReference type="PROSITE" id="PS51698">
    <property type="entry name" value="U_BOX"/>
    <property type="match status" value="1"/>
</dbReference>
<dbReference type="Gene3D" id="3.30.40.10">
    <property type="entry name" value="Zinc/RING finger domain, C3HC4 (zinc finger)"/>
    <property type="match status" value="1"/>
</dbReference>
<dbReference type="PROSITE" id="PS50011">
    <property type="entry name" value="PROTEIN_KINASE_DOM"/>
    <property type="match status" value="1"/>
</dbReference>
<dbReference type="InterPro" id="IPR051348">
    <property type="entry name" value="U-box_ubiquitin_ligases"/>
</dbReference>
<proteinExistence type="predicted"/>
<dbReference type="PROSITE" id="PS00108">
    <property type="entry name" value="PROTEIN_KINASE_ST"/>
    <property type="match status" value="1"/>
</dbReference>
<reference evidence="11" key="2">
    <citation type="journal article" date="2018" name="BMC Genomics">
        <title>A manually annotated Actinidia chinensis var. chinensis (kiwifruit) genome highlights the challenges associated with draft genomes and gene prediction in plants.</title>
        <authorList>
            <person name="Pilkington S.M."/>
            <person name="Crowhurst R."/>
            <person name="Hilario E."/>
            <person name="Nardozza S."/>
            <person name="Fraser L."/>
            <person name="Peng Y."/>
            <person name="Gunaseelan K."/>
            <person name="Simpson R."/>
            <person name="Tahir J."/>
            <person name="Deroles S.C."/>
            <person name="Templeton K."/>
            <person name="Luo Z."/>
            <person name="Davy M."/>
            <person name="Cheng C."/>
            <person name="McNeilage M."/>
            <person name="Scaglione D."/>
            <person name="Liu Y."/>
            <person name="Zhang Q."/>
            <person name="Datson P."/>
            <person name="De Silva N."/>
            <person name="Gardiner S.E."/>
            <person name="Bassett H."/>
            <person name="Chagne D."/>
            <person name="McCallum J."/>
            <person name="Dzierzon H."/>
            <person name="Deng C."/>
            <person name="Wang Y.Y."/>
            <person name="Barron L."/>
            <person name="Manako K."/>
            <person name="Bowen J."/>
            <person name="Foster T.M."/>
            <person name="Erridge Z.A."/>
            <person name="Tiffin H."/>
            <person name="Waite C.N."/>
            <person name="Davies K.M."/>
            <person name="Grierson E.P."/>
            <person name="Laing W.A."/>
            <person name="Kirk R."/>
            <person name="Chen X."/>
            <person name="Wood M."/>
            <person name="Montefiori M."/>
            <person name="Brummell D.A."/>
            <person name="Schwinn K.E."/>
            <person name="Catanach A."/>
            <person name="Fullerton C."/>
            <person name="Li D."/>
            <person name="Meiyalaghan S."/>
            <person name="Nieuwenhuizen N."/>
            <person name="Read N."/>
            <person name="Prakash R."/>
            <person name="Hunter D."/>
            <person name="Zhang H."/>
            <person name="McKenzie M."/>
            <person name="Knabel M."/>
            <person name="Harris A."/>
            <person name="Allan A.C."/>
            <person name="Gleave A."/>
            <person name="Chen A."/>
            <person name="Janssen B.J."/>
            <person name="Plunkett B."/>
            <person name="Ampomah-Dwamena C."/>
            <person name="Voogd C."/>
            <person name="Leif D."/>
            <person name="Lafferty D."/>
            <person name="Souleyre E.J.F."/>
            <person name="Varkonyi-Gasic E."/>
            <person name="Gambi F."/>
            <person name="Hanley J."/>
            <person name="Yao J.L."/>
            <person name="Cheung J."/>
            <person name="David K.M."/>
            <person name="Warren B."/>
            <person name="Marsh K."/>
            <person name="Snowden K.C."/>
            <person name="Lin-Wang K."/>
            <person name="Brian L."/>
            <person name="Martinez-Sanchez M."/>
            <person name="Wang M."/>
            <person name="Ileperuma N."/>
            <person name="Macnee N."/>
            <person name="Campin R."/>
            <person name="McAtee P."/>
            <person name="Drummond R.S.M."/>
            <person name="Espley R.V."/>
            <person name="Ireland H.S."/>
            <person name="Wu R."/>
            <person name="Atkinson R.G."/>
            <person name="Karunairetnam S."/>
            <person name="Bulley S."/>
            <person name="Chunkath S."/>
            <person name="Hanley Z."/>
            <person name="Storey R."/>
            <person name="Thrimawithana A.H."/>
            <person name="Thomson S."/>
            <person name="David C."/>
            <person name="Testolin R."/>
            <person name="Huang H."/>
            <person name="Hellens R.P."/>
            <person name="Schaffer R.J."/>
        </authorList>
    </citation>
    <scope>NUCLEOTIDE SEQUENCE [LARGE SCALE GENOMIC DNA]</scope>
    <source>
        <strain evidence="11">cv. Red5</strain>
    </source>
</reference>
<keyword evidence="7" id="KW-0175">Coiled coil</keyword>